<reference evidence="1" key="1">
    <citation type="submission" date="2020-12" db="EMBL/GenBank/DDBJ databases">
        <title>Metabolic potential, ecology and presence of endohyphal bacteria is reflected in genomic diversity of Mucoromycotina.</title>
        <authorList>
            <person name="Muszewska A."/>
            <person name="Okrasinska A."/>
            <person name="Steczkiewicz K."/>
            <person name="Drgas O."/>
            <person name="Orlowska M."/>
            <person name="Perlinska-Lenart U."/>
            <person name="Aleksandrzak-Piekarczyk T."/>
            <person name="Szatraj K."/>
            <person name="Zielenkiewicz U."/>
            <person name="Pilsyk S."/>
            <person name="Malc E."/>
            <person name="Mieczkowski P."/>
            <person name="Kruszewska J.S."/>
            <person name="Biernat P."/>
            <person name="Pawlowska J."/>
        </authorList>
    </citation>
    <scope>NUCLEOTIDE SEQUENCE</scope>
    <source>
        <strain evidence="1">WA0000051536</strain>
    </source>
</reference>
<dbReference type="Proteomes" id="UP000612746">
    <property type="component" value="Unassembled WGS sequence"/>
</dbReference>
<dbReference type="EMBL" id="JAEPRA010000010">
    <property type="protein sequence ID" value="KAG2179584.1"/>
    <property type="molecule type" value="Genomic_DNA"/>
</dbReference>
<evidence type="ECO:0000313" key="1">
    <source>
        <dbReference type="EMBL" id="KAG2179584.1"/>
    </source>
</evidence>
<comment type="caution">
    <text evidence="1">The sequence shown here is derived from an EMBL/GenBank/DDBJ whole genome shotgun (WGS) entry which is preliminary data.</text>
</comment>
<name>A0A8H7PU89_9FUNG</name>
<evidence type="ECO:0000313" key="2">
    <source>
        <dbReference type="Proteomes" id="UP000612746"/>
    </source>
</evidence>
<organism evidence="1 2">
    <name type="scientific">Umbelopsis vinacea</name>
    <dbReference type="NCBI Taxonomy" id="44442"/>
    <lineage>
        <taxon>Eukaryota</taxon>
        <taxon>Fungi</taxon>
        <taxon>Fungi incertae sedis</taxon>
        <taxon>Mucoromycota</taxon>
        <taxon>Mucoromycotina</taxon>
        <taxon>Umbelopsidomycetes</taxon>
        <taxon>Umbelopsidales</taxon>
        <taxon>Umbelopsidaceae</taxon>
        <taxon>Umbelopsis</taxon>
    </lineage>
</organism>
<proteinExistence type="predicted"/>
<protein>
    <submittedName>
        <fullName evidence="1">Uncharacterized protein</fullName>
    </submittedName>
</protein>
<gene>
    <name evidence="1" type="ORF">INT44_006431</name>
</gene>
<keyword evidence="2" id="KW-1185">Reference proteome</keyword>
<accession>A0A8H7PU89</accession>
<sequence length="123" mass="14220">MCYISEVTANQNNPRTTGLTIGVTKAIEKLEKYFSRTWNSSIMATAIALDPRSTFVFWENSNLQRRDIDASKETVRLYWQYFRTSVTPLPTDSAQKLFRQGIFQEDQFTDYITGKNIASNGRF</sequence>
<dbReference type="AlphaFoldDB" id="A0A8H7PU89"/>